<protein>
    <submittedName>
        <fullName evidence="2">Uncharacterized protein</fullName>
    </submittedName>
</protein>
<evidence type="ECO:0000313" key="2">
    <source>
        <dbReference type="WBParaSite" id="ACRNAN_scaffold2089.g13422.t1"/>
    </source>
</evidence>
<dbReference type="WBParaSite" id="ACRNAN_scaffold2089.g13422.t1">
    <property type="protein sequence ID" value="ACRNAN_scaffold2089.g13422.t1"/>
    <property type="gene ID" value="ACRNAN_scaffold2089.g13422"/>
</dbReference>
<organism evidence="1 2">
    <name type="scientific">Acrobeloides nanus</name>
    <dbReference type="NCBI Taxonomy" id="290746"/>
    <lineage>
        <taxon>Eukaryota</taxon>
        <taxon>Metazoa</taxon>
        <taxon>Ecdysozoa</taxon>
        <taxon>Nematoda</taxon>
        <taxon>Chromadorea</taxon>
        <taxon>Rhabditida</taxon>
        <taxon>Tylenchina</taxon>
        <taxon>Cephalobomorpha</taxon>
        <taxon>Cephaloboidea</taxon>
        <taxon>Cephalobidae</taxon>
        <taxon>Acrobeloides</taxon>
    </lineage>
</organism>
<keyword evidence="1" id="KW-1185">Reference proteome</keyword>
<name>A0A914D9L8_9BILA</name>
<proteinExistence type="predicted"/>
<reference evidence="2" key="1">
    <citation type="submission" date="2022-11" db="UniProtKB">
        <authorList>
            <consortium name="WormBaseParasite"/>
        </authorList>
    </citation>
    <scope>IDENTIFICATION</scope>
</reference>
<accession>A0A914D9L8</accession>
<sequence length="115" mass="12618">MARSGMPSVLINTRILLPDPDSGKICCILYQESWPTVEDAYHRQKSDLVRSIPNTINVSIDENFDSPGYSAELCVVAGNEEATHQVLDIAVVHKSEVDGNVEIWSSKVFPESVSG</sequence>
<dbReference type="Proteomes" id="UP000887540">
    <property type="component" value="Unplaced"/>
</dbReference>
<evidence type="ECO:0000313" key="1">
    <source>
        <dbReference type="Proteomes" id="UP000887540"/>
    </source>
</evidence>
<dbReference type="AlphaFoldDB" id="A0A914D9L8"/>